<evidence type="ECO:0000313" key="3">
    <source>
        <dbReference type="Proteomes" id="UP001153618"/>
    </source>
</evidence>
<dbReference type="AlphaFoldDB" id="A0A9W4H9L3"/>
<feature type="compositionally biased region" description="Pro residues" evidence="1">
    <location>
        <begin position="88"/>
        <end position="97"/>
    </location>
</feature>
<evidence type="ECO:0000256" key="1">
    <source>
        <dbReference type="SAM" id="MobiDB-lite"/>
    </source>
</evidence>
<organism evidence="2 3">
    <name type="scientific">Penicillium olsonii</name>
    <dbReference type="NCBI Taxonomy" id="99116"/>
    <lineage>
        <taxon>Eukaryota</taxon>
        <taxon>Fungi</taxon>
        <taxon>Dikarya</taxon>
        <taxon>Ascomycota</taxon>
        <taxon>Pezizomycotina</taxon>
        <taxon>Eurotiomycetes</taxon>
        <taxon>Eurotiomycetidae</taxon>
        <taxon>Eurotiales</taxon>
        <taxon>Aspergillaceae</taxon>
        <taxon>Penicillium</taxon>
    </lineage>
</organism>
<keyword evidence="3" id="KW-1185">Reference proteome</keyword>
<name>A0A9W4H9L3_PENOL</name>
<accession>A0A9W4H9L3</accession>
<dbReference type="EMBL" id="CAJVOS010000006">
    <property type="protein sequence ID" value="CAG7940563.1"/>
    <property type="molecule type" value="Genomic_DNA"/>
</dbReference>
<sequence length="202" mass="21953">MASGRPPGSHPTAGRDDDLLLDSGPAYSTGQGPPVNDEHLLEQFNIDDSEQPYDQTHPRPSVSYDSFVGSRAPQHAPQHSVSGLSHPPVNPGIPPNDPYSGGMRDRSYSQTSGLDNYRRYSLDDFDDGHSGYYDLDADEDRIASSHHVRKANERNSVLGLGGGIMGKAKYMFGMGSNQYSEMDLPLTEAGARRATVDSTRLT</sequence>
<proteinExistence type="predicted"/>
<dbReference type="OrthoDB" id="377733at2759"/>
<reference evidence="2" key="1">
    <citation type="submission" date="2021-07" db="EMBL/GenBank/DDBJ databases">
        <authorList>
            <person name="Branca A.L. A."/>
        </authorList>
    </citation>
    <scope>NUCLEOTIDE SEQUENCE</scope>
</reference>
<gene>
    <name evidence="2" type="ORF">POLS_LOCUS168</name>
</gene>
<protein>
    <submittedName>
        <fullName evidence="2">Uncharacterized protein</fullName>
    </submittedName>
</protein>
<comment type="caution">
    <text evidence="2">The sequence shown here is derived from an EMBL/GenBank/DDBJ whole genome shotgun (WGS) entry which is preliminary data.</text>
</comment>
<evidence type="ECO:0000313" key="2">
    <source>
        <dbReference type="EMBL" id="CAG7940563.1"/>
    </source>
</evidence>
<dbReference type="Proteomes" id="UP001153618">
    <property type="component" value="Unassembled WGS sequence"/>
</dbReference>
<feature type="region of interest" description="Disordered" evidence="1">
    <location>
        <begin position="1"/>
        <end position="111"/>
    </location>
</feature>